<dbReference type="InterPro" id="IPR000795">
    <property type="entry name" value="T_Tr_GTP-bd_dom"/>
</dbReference>
<dbReference type="InterPro" id="IPR015191">
    <property type="entry name" value="SelB_WHD4"/>
</dbReference>
<organism evidence="10 11">
    <name type="scientific">Clostridium bovifaecis</name>
    <dbReference type="NCBI Taxonomy" id="2184719"/>
    <lineage>
        <taxon>Bacteria</taxon>
        <taxon>Bacillati</taxon>
        <taxon>Bacillota</taxon>
        <taxon>Clostridia</taxon>
        <taxon>Eubacteriales</taxon>
        <taxon>Clostridiaceae</taxon>
        <taxon>Clostridium</taxon>
    </lineage>
</organism>
<dbReference type="PANTHER" id="PTHR43721">
    <property type="entry name" value="ELONGATION FACTOR TU-RELATED"/>
    <property type="match status" value="1"/>
</dbReference>
<dbReference type="Pfam" id="PF03144">
    <property type="entry name" value="GTP_EFTU_D2"/>
    <property type="match status" value="1"/>
</dbReference>
<proteinExistence type="predicted"/>
<dbReference type="InterPro" id="IPR009001">
    <property type="entry name" value="Transl_elong_EF1A/Init_IF2_C"/>
</dbReference>
<dbReference type="Proteomes" id="UP000422764">
    <property type="component" value="Chromosome"/>
</dbReference>
<evidence type="ECO:0000313" key="10">
    <source>
        <dbReference type="EMBL" id="QGU94072.1"/>
    </source>
</evidence>
<sequence>MKNVVMGTAGHIDHGKTALVRRLTGVDTDRLEEEKRRGMTIELGFAPLTLPSGSVISVIDVPGHEKFIKTMVAGVTGIDFVMLVIAADEGIMPQTKEHIDIISLLNISSGVIALTKTDLVDEEWLSLVKEDIERNLKGTPLEKYSIIPVSSVNGEGIDELKEKLEYLSKEASEVDAQDLFRMSIDRVFTITGHGTVVTGTISGGEVKKGDTVEILPQGITARIRGIQVHNKAVEAAAAGDRCALNIAGLEKTEIERGNVAAEPKVMKSTRVVDAVLYGVNSIKSIVHNQRVHVHLGTKDVLARIRILGGDEILGGSKGYVQLRFEEAVAAIRGDKFIVRSYSPTVTIGGGSIVFHSSKNRQRFSEKSLKAFRIGEAGNLEELIELILEESNKLLSMADLWREVLGKKEEMERALNNLIYYKKIILLKEANKYLSISLYEKYIKAINNEFESLYKKYPFRFQIDKEEIKSKLFTNLDIRDFADLINKCIEDGIFELDNNFIIQANKNAINRILQAKETRLVEKAIFEYDLNIKSIQQLKEAIKIEPYRHEDIEKALIQLGKVVELGSGGLIHKDVLIKTVDKIRILFDEKGTASLVEIRDYLDISRKTALVLMEYLDSLGVTIREGDIRKPGVHYLDYLV</sequence>
<comment type="function">
    <text evidence="7">Translation factor necessary for the incorporation of selenocysteine into proteins. It probably replaces EF-Tu for the insertion of selenocysteine directed by the UGA codon. SelB binds GTP and GDP.</text>
</comment>
<evidence type="ECO:0000313" key="11">
    <source>
        <dbReference type="Proteomes" id="UP000422764"/>
    </source>
</evidence>
<dbReference type="SUPFAM" id="SSF46785">
    <property type="entry name" value="Winged helix' DNA-binding domain"/>
    <property type="match status" value="2"/>
</dbReference>
<dbReference type="PROSITE" id="PS51722">
    <property type="entry name" value="G_TR_2"/>
    <property type="match status" value="1"/>
</dbReference>
<evidence type="ECO:0000256" key="6">
    <source>
        <dbReference type="ARBA" id="ARBA00023134"/>
    </source>
</evidence>
<dbReference type="GO" id="GO:0005829">
    <property type="term" value="C:cytosol"/>
    <property type="evidence" value="ECO:0007669"/>
    <property type="project" value="TreeGrafter"/>
</dbReference>
<evidence type="ECO:0000256" key="2">
    <source>
        <dbReference type="ARBA" id="ARBA00015953"/>
    </source>
</evidence>
<dbReference type="Pfam" id="PF09107">
    <property type="entry name" value="WHD_3rd_SelB"/>
    <property type="match status" value="1"/>
</dbReference>
<dbReference type="CDD" id="cd04171">
    <property type="entry name" value="SelB"/>
    <property type="match status" value="1"/>
</dbReference>
<keyword evidence="4" id="KW-0547">Nucleotide-binding</keyword>
<comment type="subcellular location">
    <subcellularLocation>
        <location evidence="1">Cytoplasm</location>
    </subcellularLocation>
</comment>
<dbReference type="AlphaFoldDB" id="A0A6I6EJS8"/>
<name>A0A6I6EJS8_9CLOT</name>
<dbReference type="EMBL" id="CP046522">
    <property type="protein sequence ID" value="QGU94072.1"/>
    <property type="molecule type" value="Genomic_DNA"/>
</dbReference>
<dbReference type="InterPro" id="IPR004535">
    <property type="entry name" value="Transl_elong_SelB"/>
</dbReference>
<dbReference type="Gene3D" id="3.40.50.300">
    <property type="entry name" value="P-loop containing nucleotide triphosphate hydrolases"/>
    <property type="match status" value="1"/>
</dbReference>
<evidence type="ECO:0000256" key="8">
    <source>
        <dbReference type="ARBA" id="ARBA00031615"/>
    </source>
</evidence>
<dbReference type="GO" id="GO:0003746">
    <property type="term" value="F:translation elongation factor activity"/>
    <property type="evidence" value="ECO:0007669"/>
    <property type="project" value="UniProtKB-KW"/>
</dbReference>
<dbReference type="Pfam" id="PF00009">
    <property type="entry name" value="GTP_EFTU"/>
    <property type="match status" value="1"/>
</dbReference>
<dbReference type="SUPFAM" id="SSF52540">
    <property type="entry name" value="P-loop containing nucleoside triphosphate hydrolases"/>
    <property type="match status" value="1"/>
</dbReference>
<evidence type="ECO:0000256" key="7">
    <source>
        <dbReference type="ARBA" id="ARBA00025526"/>
    </source>
</evidence>
<feature type="domain" description="Tr-type G" evidence="9">
    <location>
        <begin position="1"/>
        <end position="172"/>
    </location>
</feature>
<accession>A0A6I6EJS8</accession>
<evidence type="ECO:0000256" key="5">
    <source>
        <dbReference type="ARBA" id="ARBA00022917"/>
    </source>
</evidence>
<dbReference type="InterPro" id="IPR015190">
    <property type="entry name" value="Elong_fac_SelB-wing-hlx_typ-2"/>
</dbReference>
<dbReference type="PANTHER" id="PTHR43721:SF22">
    <property type="entry name" value="ELONGATION FACTOR TU, MITOCHONDRIAL"/>
    <property type="match status" value="1"/>
</dbReference>
<dbReference type="CDD" id="cd15491">
    <property type="entry name" value="selB_III"/>
    <property type="match status" value="1"/>
</dbReference>
<keyword evidence="11" id="KW-1185">Reference proteome</keyword>
<evidence type="ECO:0000256" key="3">
    <source>
        <dbReference type="ARBA" id="ARBA00022490"/>
    </source>
</evidence>
<dbReference type="CDD" id="cd03696">
    <property type="entry name" value="SelB_II"/>
    <property type="match status" value="1"/>
</dbReference>
<dbReference type="InterPro" id="IPR036388">
    <property type="entry name" value="WH-like_DNA-bd_sf"/>
</dbReference>
<evidence type="ECO:0000259" key="9">
    <source>
        <dbReference type="PROSITE" id="PS51722"/>
    </source>
</evidence>
<protein>
    <recommendedName>
        <fullName evidence="2">Selenocysteine-specific elongation factor</fullName>
    </recommendedName>
    <alternativeName>
        <fullName evidence="8">SelB translation factor</fullName>
    </alternativeName>
</protein>
<dbReference type="GO" id="GO:0001514">
    <property type="term" value="P:selenocysteine incorporation"/>
    <property type="evidence" value="ECO:0007669"/>
    <property type="project" value="InterPro"/>
</dbReference>
<dbReference type="NCBIfam" id="TIGR00475">
    <property type="entry name" value="selB"/>
    <property type="match status" value="1"/>
</dbReference>
<evidence type="ECO:0000256" key="4">
    <source>
        <dbReference type="ARBA" id="ARBA00022741"/>
    </source>
</evidence>
<dbReference type="InterPro" id="IPR057335">
    <property type="entry name" value="Beta-barrel_SelB"/>
</dbReference>
<dbReference type="GO" id="GO:0005525">
    <property type="term" value="F:GTP binding"/>
    <property type="evidence" value="ECO:0007669"/>
    <property type="project" value="UniProtKB-KW"/>
</dbReference>
<dbReference type="Pfam" id="PF09106">
    <property type="entry name" value="WHD_2nd_SelB"/>
    <property type="match status" value="1"/>
</dbReference>
<dbReference type="Gene3D" id="1.10.10.2770">
    <property type="match status" value="1"/>
</dbReference>
<gene>
    <name evidence="10" type="primary">selB</name>
    <name evidence="10" type="ORF">GOM49_02005</name>
</gene>
<dbReference type="InterPro" id="IPR004161">
    <property type="entry name" value="EFTu-like_2"/>
</dbReference>
<dbReference type="InterPro" id="IPR036390">
    <property type="entry name" value="WH_DNA-bd_sf"/>
</dbReference>
<dbReference type="Gene3D" id="1.10.10.10">
    <property type="entry name" value="Winged helix-like DNA-binding domain superfamily/Winged helix DNA-binding domain"/>
    <property type="match status" value="1"/>
</dbReference>
<dbReference type="InterPro" id="IPR050055">
    <property type="entry name" value="EF-Tu_GTPase"/>
</dbReference>
<dbReference type="Gene3D" id="2.40.30.10">
    <property type="entry name" value="Translation factors"/>
    <property type="match status" value="1"/>
</dbReference>
<dbReference type="GO" id="GO:0003924">
    <property type="term" value="F:GTPase activity"/>
    <property type="evidence" value="ECO:0007669"/>
    <property type="project" value="InterPro"/>
</dbReference>
<keyword evidence="5" id="KW-0648">Protein biosynthesis</keyword>
<dbReference type="GO" id="GO:0003723">
    <property type="term" value="F:RNA binding"/>
    <property type="evidence" value="ECO:0007669"/>
    <property type="project" value="InterPro"/>
</dbReference>
<dbReference type="SUPFAM" id="SSF50465">
    <property type="entry name" value="EF-Tu/eEF-1alpha/eIF2-gamma C-terminal domain"/>
    <property type="match status" value="1"/>
</dbReference>
<dbReference type="InterPro" id="IPR009000">
    <property type="entry name" value="Transl_B-barrel_sf"/>
</dbReference>
<keyword evidence="6" id="KW-0342">GTP-binding</keyword>
<dbReference type="InterPro" id="IPR027417">
    <property type="entry name" value="P-loop_NTPase"/>
</dbReference>
<evidence type="ECO:0000256" key="1">
    <source>
        <dbReference type="ARBA" id="ARBA00004496"/>
    </source>
</evidence>
<dbReference type="Pfam" id="PF25461">
    <property type="entry name" value="Beta-barrel_SelB"/>
    <property type="match status" value="1"/>
</dbReference>
<dbReference type="SUPFAM" id="SSF50447">
    <property type="entry name" value="Translation proteins"/>
    <property type="match status" value="1"/>
</dbReference>
<keyword evidence="10" id="KW-0251">Elongation factor</keyword>
<reference evidence="10 11" key="1">
    <citation type="submission" date="2019-12" db="EMBL/GenBank/DDBJ databases">
        <title>Genome sequenceing of Clostridium bovifaecis.</title>
        <authorList>
            <person name="Yao Y."/>
        </authorList>
    </citation>
    <scope>NUCLEOTIDE SEQUENCE [LARGE SCALE GENOMIC DNA]</scope>
    <source>
        <strain evidence="10 11">BXX</strain>
    </source>
</reference>
<keyword evidence="3" id="KW-0963">Cytoplasm</keyword>